<sequence length="152" mass="17424">MSRVKYKVYVLVINVLFVVSGFAGTKGSCLQVAKTQLEMNQCAGTSYKLVDTELNRVYKLIRQQYKKNPQFLAKLKISQLAWIKLRDANMNMQFPAKNKRLEYGSVYPMCSSLVEKKIVLRRIVYLKQWLKGVEEGDVCSGSIKLSTETQTK</sequence>
<evidence type="ECO:0000313" key="2">
    <source>
        <dbReference type="EMBL" id="VAW72362.1"/>
    </source>
</evidence>
<dbReference type="EMBL" id="UOFL01000036">
    <property type="protein sequence ID" value="VAW72362.1"/>
    <property type="molecule type" value="Genomic_DNA"/>
</dbReference>
<reference evidence="2" key="1">
    <citation type="submission" date="2018-06" db="EMBL/GenBank/DDBJ databases">
        <authorList>
            <person name="Zhirakovskaya E."/>
        </authorList>
    </citation>
    <scope>NUCLEOTIDE SEQUENCE</scope>
</reference>
<organism evidence="2">
    <name type="scientific">hydrothermal vent metagenome</name>
    <dbReference type="NCBI Taxonomy" id="652676"/>
    <lineage>
        <taxon>unclassified sequences</taxon>
        <taxon>metagenomes</taxon>
        <taxon>ecological metagenomes</taxon>
    </lineage>
</organism>
<evidence type="ECO:0000259" key="1">
    <source>
        <dbReference type="Pfam" id="PF07007"/>
    </source>
</evidence>
<name>A0A3B0YAL9_9ZZZZ</name>
<dbReference type="InterPro" id="IPR009739">
    <property type="entry name" value="LprI-like_N"/>
</dbReference>
<gene>
    <name evidence="2" type="ORF">MNBD_GAMMA12-1750</name>
</gene>
<protein>
    <recommendedName>
        <fullName evidence="1">Lysozyme inhibitor LprI-like N-terminal domain-containing protein</fullName>
    </recommendedName>
</protein>
<dbReference type="AlphaFoldDB" id="A0A3B0YAL9"/>
<feature type="domain" description="Lysozyme inhibitor LprI-like N-terminal" evidence="1">
    <location>
        <begin position="33"/>
        <end position="125"/>
    </location>
</feature>
<dbReference type="Pfam" id="PF07007">
    <property type="entry name" value="LprI"/>
    <property type="match status" value="1"/>
</dbReference>
<accession>A0A3B0YAL9</accession>
<dbReference type="Gene3D" id="1.20.1270.180">
    <property type="match status" value="1"/>
</dbReference>
<proteinExistence type="predicted"/>